<gene>
    <name evidence="2" type="ORF">N5A56_004325</name>
</gene>
<dbReference type="PANTHER" id="PTHR11261">
    <property type="entry name" value="INTERPHOTORECEPTOR RETINOID-BINDING PROTEIN"/>
    <property type="match status" value="1"/>
</dbReference>
<dbReference type="SUPFAM" id="SSF52096">
    <property type="entry name" value="ClpP/crotonase"/>
    <property type="match status" value="1"/>
</dbReference>
<dbReference type="Pfam" id="PF03572">
    <property type="entry name" value="Peptidase_S41"/>
    <property type="match status" value="1"/>
</dbReference>
<evidence type="ECO:0000313" key="3">
    <source>
        <dbReference type="Proteomes" id="UP001151478"/>
    </source>
</evidence>
<evidence type="ECO:0000313" key="2">
    <source>
        <dbReference type="EMBL" id="MDD7913683.1"/>
    </source>
</evidence>
<dbReference type="RefSeq" id="WP_274270202.1">
    <property type="nucleotide sequence ID" value="NZ_JAOSLC020000002.1"/>
</dbReference>
<proteinExistence type="predicted"/>
<dbReference type="Gene3D" id="3.90.226.10">
    <property type="entry name" value="2-enoyl-CoA Hydratase, Chain A, domain 1"/>
    <property type="match status" value="1"/>
</dbReference>
<comment type="caution">
    <text evidence="2">The sequence shown here is derived from an EMBL/GenBank/DDBJ whole genome shotgun (WGS) entry which is preliminary data.</text>
</comment>
<dbReference type="InterPro" id="IPR005151">
    <property type="entry name" value="Tail-specific_protease"/>
</dbReference>
<keyword evidence="3" id="KW-1185">Reference proteome</keyword>
<dbReference type="EMBL" id="JAOSLC020000002">
    <property type="protein sequence ID" value="MDD7913683.1"/>
    <property type="molecule type" value="Genomic_DNA"/>
</dbReference>
<protein>
    <submittedName>
        <fullName evidence="2">S41 family peptidase</fullName>
    </submittedName>
</protein>
<dbReference type="Gene3D" id="3.30.750.44">
    <property type="match status" value="1"/>
</dbReference>
<reference evidence="2" key="1">
    <citation type="submission" date="2023-02" db="EMBL/GenBank/DDBJ databases">
        <title>Polaribacter ponticola sp. nov., isolated from seawater.</title>
        <authorList>
            <person name="Baek J.H."/>
            <person name="Kim J.M."/>
            <person name="Choi D.G."/>
            <person name="Jeon C.O."/>
        </authorList>
    </citation>
    <scope>NUCLEOTIDE SEQUENCE</scope>
    <source>
        <strain evidence="2">MSW5</strain>
    </source>
</reference>
<dbReference type="Proteomes" id="UP001151478">
    <property type="component" value="Unassembled WGS sequence"/>
</dbReference>
<dbReference type="PANTHER" id="PTHR11261:SF3">
    <property type="entry name" value="RETINOL-BINDING PROTEIN 3"/>
    <property type="match status" value="1"/>
</dbReference>
<organism evidence="2 3">
    <name type="scientific">Polaribacter ponticola</name>
    <dbReference type="NCBI Taxonomy" id="2978475"/>
    <lineage>
        <taxon>Bacteria</taxon>
        <taxon>Pseudomonadati</taxon>
        <taxon>Bacteroidota</taxon>
        <taxon>Flavobacteriia</taxon>
        <taxon>Flavobacteriales</taxon>
        <taxon>Flavobacteriaceae</taxon>
    </lineage>
</organism>
<sequence length="306" mass="34793">MDSYINLDLAKKMSSEINSNSKKYKSITNPKEFSKVLTKDLQKISKDLHLKVNFEPKRIAQNKRVMPKKVKLKREQMMAMKMAEINYGFTETKVLNGNIGYINLRMFADTKYAKETATAAMNFLSNTNAIIIDLRTNGGGVPNMMQLLSSYFTDKKPVLLSNFYERKTKNKTQLFTLENINGKRRTNTPLYILTSKRTFSAAEAFTYTLKHLDKAIVVGEKTRGGANRTKRVNINDNFTISVPYIEATHPVTKTNWEGIGVQPDISTSKNDAFIIAYIDAIKKTVKRNKGKVLNGIGYSFLQEKNK</sequence>
<dbReference type="CDD" id="cd07563">
    <property type="entry name" value="Peptidase_S41_IRBP"/>
    <property type="match status" value="1"/>
</dbReference>
<dbReference type="InterPro" id="IPR029045">
    <property type="entry name" value="ClpP/crotonase-like_dom_sf"/>
</dbReference>
<name>A0ABT5S6G0_9FLAO</name>
<feature type="domain" description="Tail specific protease" evidence="1">
    <location>
        <begin position="73"/>
        <end position="268"/>
    </location>
</feature>
<accession>A0ABT5S6G0</accession>
<evidence type="ECO:0000259" key="1">
    <source>
        <dbReference type="SMART" id="SM00245"/>
    </source>
</evidence>
<dbReference type="Pfam" id="PF11918">
    <property type="entry name" value="Peptidase_S41_N"/>
    <property type="match status" value="1"/>
</dbReference>
<dbReference type="SMART" id="SM00245">
    <property type="entry name" value="TSPc"/>
    <property type="match status" value="1"/>
</dbReference>